<feature type="compositionally biased region" description="Basic and acidic residues" evidence="4">
    <location>
        <begin position="2357"/>
        <end position="2366"/>
    </location>
</feature>
<protein>
    <submittedName>
        <fullName evidence="7">Tetratricopeptide repeat protein</fullName>
    </submittedName>
</protein>
<evidence type="ECO:0000256" key="4">
    <source>
        <dbReference type="SAM" id="MobiDB-lite"/>
    </source>
</evidence>
<proteinExistence type="predicted"/>
<dbReference type="EMBL" id="CP036525">
    <property type="protein sequence ID" value="QDT02593.1"/>
    <property type="molecule type" value="Genomic_DNA"/>
</dbReference>
<evidence type="ECO:0000256" key="1">
    <source>
        <dbReference type="ARBA" id="ARBA00022737"/>
    </source>
</evidence>
<feature type="repeat" description="TPR" evidence="3">
    <location>
        <begin position="690"/>
        <end position="723"/>
    </location>
</feature>
<feature type="domain" description="DUF1583" evidence="6">
    <location>
        <begin position="3130"/>
        <end position="3272"/>
    </location>
</feature>
<dbReference type="InterPro" id="IPR011990">
    <property type="entry name" value="TPR-like_helical_dom_sf"/>
</dbReference>
<dbReference type="KEGG" id="rlc:K227x_09710"/>
<feature type="repeat" description="TPR" evidence="3">
    <location>
        <begin position="419"/>
        <end position="452"/>
    </location>
</feature>
<keyword evidence="8" id="KW-1185">Reference proteome</keyword>
<dbReference type="PROSITE" id="PS50005">
    <property type="entry name" value="TPR"/>
    <property type="match status" value="3"/>
</dbReference>
<dbReference type="SMART" id="SM00028">
    <property type="entry name" value="TPR"/>
    <property type="match status" value="12"/>
</dbReference>
<feature type="region of interest" description="Disordered" evidence="4">
    <location>
        <begin position="2347"/>
        <end position="2377"/>
    </location>
</feature>
<dbReference type="Pfam" id="PF20407">
    <property type="entry name" value="DUF1583_N"/>
    <property type="match status" value="1"/>
</dbReference>
<evidence type="ECO:0000259" key="6">
    <source>
        <dbReference type="Pfam" id="PF20407"/>
    </source>
</evidence>
<evidence type="ECO:0000259" key="5">
    <source>
        <dbReference type="Pfam" id="PF07619"/>
    </source>
</evidence>
<feature type="domain" description="DUF1581" evidence="5">
    <location>
        <begin position="3008"/>
        <end position="3072"/>
    </location>
</feature>
<gene>
    <name evidence="7" type="ORF">K227x_09710</name>
</gene>
<keyword evidence="2 3" id="KW-0802">TPR repeat</keyword>
<reference evidence="7 8" key="1">
    <citation type="submission" date="2019-02" db="EMBL/GenBank/DDBJ databases">
        <title>Deep-cultivation of Planctomycetes and their phenomic and genomic characterization uncovers novel biology.</title>
        <authorList>
            <person name="Wiegand S."/>
            <person name="Jogler M."/>
            <person name="Boedeker C."/>
            <person name="Pinto D."/>
            <person name="Vollmers J."/>
            <person name="Rivas-Marin E."/>
            <person name="Kohn T."/>
            <person name="Peeters S.H."/>
            <person name="Heuer A."/>
            <person name="Rast P."/>
            <person name="Oberbeckmann S."/>
            <person name="Bunk B."/>
            <person name="Jeske O."/>
            <person name="Meyerdierks A."/>
            <person name="Storesund J.E."/>
            <person name="Kallscheuer N."/>
            <person name="Luecker S."/>
            <person name="Lage O.M."/>
            <person name="Pohl T."/>
            <person name="Merkel B.J."/>
            <person name="Hornburger P."/>
            <person name="Mueller R.-W."/>
            <person name="Bruemmer F."/>
            <person name="Labrenz M."/>
            <person name="Spormann A.M."/>
            <person name="Op den Camp H."/>
            <person name="Overmann J."/>
            <person name="Amann R."/>
            <person name="Jetten M.S.M."/>
            <person name="Mascher T."/>
            <person name="Medema M.H."/>
            <person name="Devos D.P."/>
            <person name="Kaster A.-K."/>
            <person name="Ovreas L."/>
            <person name="Rohde M."/>
            <person name="Galperin M.Y."/>
            <person name="Jogler C."/>
        </authorList>
    </citation>
    <scope>NUCLEOTIDE SEQUENCE [LARGE SCALE GENOMIC DNA]</scope>
    <source>
        <strain evidence="7 8">K22_7</strain>
    </source>
</reference>
<name>A0A517N635_9BACT</name>
<keyword evidence="1" id="KW-0677">Repeat</keyword>
<dbReference type="Gene3D" id="1.25.40.10">
    <property type="entry name" value="Tetratricopeptide repeat domain"/>
    <property type="match status" value="6"/>
</dbReference>
<sequence length="3284" mass="361124">MTDTRRVLTAGFRLGFALFMGVSISVIGDPIIAQAPTGSSTESSKEQITADRFLQVLMRRPRPGTALDRVYGFHVQNGSLDDLIESLTVPPDADSAGQKTMIRGLIQAQRGKSALAAEALATAETRLPKDAACSFYLGKSLLAIGETEKAAAAMQRAIDRGPARNEAVPIFTELGRIYGRAGQNEKALAVWTQLESMFPGDGRVGGQIARTQAEEGNLEEALQRFVALSKSAKDEEDKISFAVEAAEMRRRLGQSDQATEDLEVILARLRPGSWLYTDVRNRIEDGFLKSGDYDALADYYQSRLADSSDNLAMQTRLGRILVSAGRLDEAKETLLLAAAKAPEDADVRLALVDVLVSLGDTKAAAGQYEILAKDDPENPDYLLRWGQLLLDDPKSELDARRSAAAAVWQKLADARSDDAVTLSQIADRLRGIERQDDAIQLYRQAIDIDPDSPQYREYLGEYLHKLDRQDEAIQAWESIAEGDRRGRDSLVRLGEVFGTFDLHDRSLAAWRDASKLDLTFAQELRFAKTLRDAKKHDEAIARLEVAQKIAETPDEQEQVLKDLITTYQQAGTLSQQIADLKQLPSTPMNLRQLAMMQQAAGQLTEAAESIEQAMQSDPDNIDVLIVAADIAERQTRIADAAVLFEHLAKVDTRFRTNYLQKFVDLQVRLGQIDEALATCESLIDANPASPESYLHMARTAFRADRDDQAFTALRRAMNVAPRDNAPRRMMASQLADRYRTDEAIELYWQAMQYERQSDDRIALIKQIAPLYDRKGEVDELIQRINAIGREDGDTRGTLLLTSAAYESIEDYGAARQAIDRLLAQQPRDVSLLETMVRLSDLADEVATAAEFQQRIVALADTPENRFKLVQLKLDSGMIDVATALSERISLASDPVRLGSMIQSAASRGESATAIAICREAIKRDSSLWDVKLMLAELLLYENDDDREKWFDEAIQLCDEIRQLDLAMDASPPTQKPSKPSPQLANYPANYLTSPLYWGQDGYQMARNYKLGRYGTQNYGSSSSVGIVRPRTFGHARVIARMLMLARHAKELSGDELDASLAQLMDGPFALPDTDQIDDAMAIWENRSLQSFVALVAGTSNSPYASATPAAEPSEEEKQRQEALNWRLAKLDPENGLSAILPTLMQRIKVPEDEEDHAADDPAADQNNPDQNDPGQDNPDKADSKPIQPLSPEQLDLLVQQFRRIEDKHATGSASSQLSLRTVLMNEFTIAEQPERANEFDIPAPKPDASIQELLATIAFHVQFRDSERAQALVDRLLPAARNHTKSTIGSNSITGSASSIGQTTKRGKSFVAANRLALLDAVLASAIGKTFQTNRRGSSPSDGTLQTYYQTSTGMYRSIQIKAPLSTSLINQSMVAELSSLLPSDPSAKSNSNDRSVRVPLDIIEHLQTPLPDAPIYELKSRGALAAFAHWWDDRPRDCYRALIALCEKYPDDVDLQIERARLASELDQPRVALDALDSFDPLDSRMLVRKEMAAMNLAAELGDIERAKKSAQRLFGMRMDTNTQLALADQLRRLGMNDKAAAVLRRMRGGKTRDESVELQIARSFMASEDKDSAAEVAYSILRKLGSGRSRNQNNQEYYRRQAVEILTSAGRMEPLIERAERRLKSSPSSNRARLELAELYNAAGRGEDAEKLWADMSEDRPADPRQLIARAASMARNKKHKEAADLYLDAFEKQPSLMGNSYYDMRRSVQQAKSEDSMFERLLKIDADAMPGYRLDELVSMGDRTKFSDAKRNFIRHAMKSTHAKQNFHSIIDGIPESEVQKIPEIRDTMIAAICSDDAFLPSSTMWQVRSRSSGGTARGPLADLINMIVADEQVGKQFSDAAQAAAAKEIQKPTAEFLIALVDLKTADQKSDAAKRLHEITAQAVTAANDDDSAADNTTVNISGGLLWQAGQVVETIRDVPDRPALLIALYEASTEDPNVSKVDFRYSVAARLVDAYADNNQSDKARQFALDGYRSIDHSDQNQYNPGYGDYQELREYQSIADKLIDMGCPIDALAIYRRAISEPAKFERSKRWSGSMSIDKFVDSAKKAADAVTPESSTQYLRWTSQALADREDIDRAGQQQIDLMDLPANALLSGDTKPGLTLAIETAIQSDDGKAAVEEFAAAIADLAAKKTEDWSLPAAELLIASMTDPANVSSAADRLTDRLPPMADVAAAEGTPTASKYRDLLDLYPVAKTLVDSQEAEHDEIGKTLVRYLRTAAKTADEPQLDLALAQLIGDTSQTFATYLDSIEAASTEGAPLSAEQCDTALNIARTTAIQGDIAVSTRALTLALGNGPPLRKMATTGDAFTIARSNVNSNNRDDGGMGELVRRVNEIVDLYSDASGFELGTSDPATDKDGKSDGDEPPQEPSKETMTLITDSLRSIVLPQHRPATVFPYATGMVSTTGYDNSQTSGEVQSASIAMARAAAKSGQSKSLIAQLQQRIETTTEKAVVARAIVEASWAANDFATLETALNSFTEAMDSVLPDKDAIAPQAAGPTSITSQMQQDSYRKSESINLVLGCIWPLTGDAVIPVPEVADQVSDLLQRTVALIASDSYTSNRHRSIASKLRKLMLKSSAQGGSPTRFGEILKMESDSIEARYANYDDDRRDEYVQRALEGFMHELVADGMAQQIPLFIRQLIASDEADGTDPQSLTVGKLCLGIQKLPKSDQLDVLQRITLGDSADDPIAHWTGFVRYDTPPEMLQRQTPRLADIQALPTCSPDLPAVDTVLMLADVAAELGKSDQIAETIATRSKQPGDDADIAAALVRLAAIELDDRKIRKSQSGAGQGGTPQSRQLIASLADTFAAIDADLAANKPEKNDKLLRYPMLATHLIARSIPAGLSKKQTTDLLDKILPFATRGQHPMIQSALGRIRALAGVGRAAGASTQSPLKHFAPVTLPMRTVSNMPSLPAMFAIDDDGWVSGTSGNNLTLLMLRFPVTGSFEVTADIWDGNWGESDMGYGGILYRPNGWKKEALIASMGGRSVHVKVPNIESNHLNTEGLKVTDNEVVGFCNGDDYVTDLKTESFPWLSILHRMDRTTKFNNIRVKGDPVIPSEINPIDATLRGWGILTIGRYQADPLLPIGHDQDAGEIAEARRKGLENDTTRWLVQDGQLIYKSLETSNASDPKSHIEYLRPLMDGDTIEYSFWWQWDKTEVHPTIGRTALKLTRKGTLPSWIAITNDLSSTDFVSDDKLDPPAEPIAADNVPNDESWNTITMTREGEVVQVQLNDKPLMDIPIAESSRPGLLREVKRDVKIRDMKLTGDWPAEFPKDLMQRTVE</sequence>
<dbReference type="InterPro" id="IPR046518">
    <property type="entry name" value="DUF1583_N"/>
</dbReference>
<dbReference type="SUPFAM" id="SSF48452">
    <property type="entry name" value="TPR-like"/>
    <property type="match status" value="4"/>
</dbReference>
<evidence type="ECO:0000256" key="3">
    <source>
        <dbReference type="PROSITE-ProRule" id="PRU00339"/>
    </source>
</evidence>
<dbReference type="InterPro" id="IPR022660">
    <property type="entry name" value="DUF1581"/>
</dbReference>
<dbReference type="Pfam" id="PF13432">
    <property type="entry name" value="TPR_16"/>
    <property type="match status" value="3"/>
</dbReference>
<dbReference type="Pfam" id="PF14559">
    <property type="entry name" value="TPR_19"/>
    <property type="match status" value="1"/>
</dbReference>
<feature type="compositionally biased region" description="Low complexity" evidence="4">
    <location>
        <begin position="1163"/>
        <end position="1176"/>
    </location>
</feature>
<dbReference type="Proteomes" id="UP000318538">
    <property type="component" value="Chromosome"/>
</dbReference>
<dbReference type="InterPro" id="IPR051685">
    <property type="entry name" value="Ycf3/AcsC/BcsC/TPR_MFPF"/>
</dbReference>
<evidence type="ECO:0000313" key="7">
    <source>
        <dbReference type="EMBL" id="QDT02593.1"/>
    </source>
</evidence>
<accession>A0A517N635</accession>
<dbReference type="RefSeq" id="WP_246146503.1">
    <property type="nucleotide sequence ID" value="NZ_CP036525.1"/>
</dbReference>
<dbReference type="InterPro" id="IPR019734">
    <property type="entry name" value="TPR_rpt"/>
</dbReference>
<dbReference type="Pfam" id="PF07619">
    <property type="entry name" value="DUF1581"/>
    <property type="match status" value="1"/>
</dbReference>
<organism evidence="7 8">
    <name type="scientific">Rubripirellula lacrimiformis</name>
    <dbReference type="NCBI Taxonomy" id="1930273"/>
    <lineage>
        <taxon>Bacteria</taxon>
        <taxon>Pseudomonadati</taxon>
        <taxon>Planctomycetota</taxon>
        <taxon>Planctomycetia</taxon>
        <taxon>Pirellulales</taxon>
        <taxon>Pirellulaceae</taxon>
        <taxon>Rubripirellula</taxon>
    </lineage>
</organism>
<dbReference type="PANTHER" id="PTHR44943:SF8">
    <property type="entry name" value="TPR REPEAT-CONTAINING PROTEIN MJ0263"/>
    <property type="match status" value="1"/>
</dbReference>
<feature type="repeat" description="TPR" evidence="3">
    <location>
        <begin position="587"/>
        <end position="620"/>
    </location>
</feature>
<feature type="region of interest" description="Disordered" evidence="4">
    <location>
        <begin position="1152"/>
        <end position="1188"/>
    </location>
</feature>
<evidence type="ECO:0000256" key="2">
    <source>
        <dbReference type="ARBA" id="ARBA00022803"/>
    </source>
</evidence>
<dbReference type="PANTHER" id="PTHR44943">
    <property type="entry name" value="CELLULOSE SYNTHASE OPERON PROTEIN C"/>
    <property type="match status" value="1"/>
</dbReference>
<evidence type="ECO:0000313" key="8">
    <source>
        <dbReference type="Proteomes" id="UP000318538"/>
    </source>
</evidence>
<feature type="compositionally biased region" description="Low complexity" evidence="4">
    <location>
        <begin position="1102"/>
        <end position="1111"/>
    </location>
</feature>
<feature type="region of interest" description="Disordered" evidence="4">
    <location>
        <begin position="1102"/>
        <end position="1121"/>
    </location>
</feature>